<dbReference type="InterPro" id="IPR059112">
    <property type="entry name" value="CysZ/EI24"/>
</dbReference>
<sequence length="270" mass="31362">MVSFTHVNYFVEGIKEAFNWSRVIRLISSSKQTQYTLIKSFALNGVIYLGTLVLLETFYPNHQIFGYSYTDLTGYPLSLVCLVFNSRLYAKIAQFEQNNTGGSFDNNNNNFSVIMLYGNMALFTLLLKMIPVVGSALAFIIYCIVMSYYCFEYKWMKHDWSIEKRLTFAEEHWSYYLGFGLPGTILTFFLSTLKASAVFALIYPTYIIMASAARPQPVQKSETDRIPIFFGVRIMTQWITNLWLRYYRQSKSYVSLPLNTLDTIKFSKRE</sequence>
<gene>
    <name evidence="6" type="ORF">BCV71DRAFT_230101</name>
</gene>
<evidence type="ECO:0000256" key="4">
    <source>
        <dbReference type="ARBA" id="ARBA00023136"/>
    </source>
</evidence>
<reference evidence="6 7" key="1">
    <citation type="journal article" date="2016" name="Proc. Natl. Acad. Sci. U.S.A.">
        <title>Lipid metabolic changes in an early divergent fungus govern the establishment of a mutualistic symbiosis with endobacteria.</title>
        <authorList>
            <person name="Lastovetsky O.A."/>
            <person name="Gaspar M.L."/>
            <person name="Mondo S.J."/>
            <person name="LaButti K.M."/>
            <person name="Sandor L."/>
            <person name="Grigoriev I.V."/>
            <person name="Henry S.A."/>
            <person name="Pawlowska T.E."/>
        </authorList>
    </citation>
    <scope>NUCLEOTIDE SEQUENCE [LARGE SCALE GENOMIC DNA]</scope>
    <source>
        <strain evidence="6 7">ATCC 11559</strain>
    </source>
</reference>
<dbReference type="AlphaFoldDB" id="A0A0A1N601"/>
<keyword evidence="4 5" id="KW-0472">Membrane</keyword>
<keyword evidence="3 5" id="KW-1133">Transmembrane helix</keyword>
<dbReference type="GO" id="GO:0016020">
    <property type="term" value="C:membrane"/>
    <property type="evidence" value="ECO:0007669"/>
    <property type="project" value="UniProtKB-SubCell"/>
</dbReference>
<evidence type="ECO:0000256" key="5">
    <source>
        <dbReference type="SAM" id="Phobius"/>
    </source>
</evidence>
<name>A0A0A1N601_RHIZD</name>
<comment type="subcellular location">
    <subcellularLocation>
        <location evidence="1">Membrane</location>
        <topology evidence="1">Multi-pass membrane protein</topology>
    </subcellularLocation>
</comment>
<feature type="transmembrane region" description="Helical" evidence="5">
    <location>
        <begin position="172"/>
        <end position="190"/>
    </location>
</feature>
<evidence type="ECO:0000256" key="1">
    <source>
        <dbReference type="ARBA" id="ARBA00004141"/>
    </source>
</evidence>
<dbReference type="GO" id="GO:0016236">
    <property type="term" value="P:macroautophagy"/>
    <property type="evidence" value="ECO:0007669"/>
    <property type="project" value="TreeGrafter"/>
</dbReference>
<dbReference type="GO" id="GO:0005783">
    <property type="term" value="C:endoplasmic reticulum"/>
    <property type="evidence" value="ECO:0007669"/>
    <property type="project" value="TreeGrafter"/>
</dbReference>
<proteinExistence type="predicted"/>
<feature type="transmembrane region" description="Helical" evidence="5">
    <location>
        <begin position="133"/>
        <end position="151"/>
    </location>
</feature>
<protein>
    <submittedName>
        <fullName evidence="6">EI24-domain-containing protein</fullName>
    </submittedName>
</protein>
<evidence type="ECO:0000256" key="2">
    <source>
        <dbReference type="ARBA" id="ARBA00022692"/>
    </source>
</evidence>
<organism evidence="6 7">
    <name type="scientific">Rhizopus microsporus</name>
    <dbReference type="NCBI Taxonomy" id="58291"/>
    <lineage>
        <taxon>Eukaryota</taxon>
        <taxon>Fungi</taxon>
        <taxon>Fungi incertae sedis</taxon>
        <taxon>Mucoromycota</taxon>
        <taxon>Mucoromycotina</taxon>
        <taxon>Mucoromycetes</taxon>
        <taxon>Mucorales</taxon>
        <taxon>Mucorineae</taxon>
        <taxon>Rhizopodaceae</taxon>
        <taxon>Rhizopus</taxon>
    </lineage>
</organism>
<feature type="transmembrane region" description="Helical" evidence="5">
    <location>
        <begin position="196"/>
        <end position="214"/>
    </location>
</feature>
<dbReference type="VEuPathDB" id="FungiDB:BCV72DRAFT_303013"/>
<keyword evidence="2 5" id="KW-0812">Transmembrane</keyword>
<evidence type="ECO:0000313" key="7">
    <source>
        <dbReference type="Proteomes" id="UP000242381"/>
    </source>
</evidence>
<dbReference type="Pfam" id="PF07264">
    <property type="entry name" value="EI24"/>
    <property type="match status" value="1"/>
</dbReference>
<dbReference type="EMBL" id="KV921585">
    <property type="protein sequence ID" value="ORE12929.1"/>
    <property type="molecule type" value="Genomic_DNA"/>
</dbReference>
<dbReference type="PANTHER" id="PTHR21389:SF0">
    <property type="entry name" value="ETOPOSIDE-INDUCED PROTEIN 2.4 HOMOLOG"/>
    <property type="match status" value="1"/>
</dbReference>
<feature type="transmembrane region" description="Helical" evidence="5">
    <location>
        <begin position="41"/>
        <end position="60"/>
    </location>
</feature>
<evidence type="ECO:0000313" key="6">
    <source>
        <dbReference type="EMBL" id="ORE12929.1"/>
    </source>
</evidence>
<accession>A0A0A1N601</accession>
<evidence type="ECO:0000256" key="3">
    <source>
        <dbReference type="ARBA" id="ARBA00022989"/>
    </source>
</evidence>
<dbReference type="Proteomes" id="UP000242381">
    <property type="component" value="Unassembled WGS sequence"/>
</dbReference>
<dbReference type="PANTHER" id="PTHR21389">
    <property type="entry name" value="P53 INDUCED PROTEIN"/>
    <property type="match status" value="1"/>
</dbReference>